<sequence length="36" mass="4128">MQGVVCACGVQRVRVFPWKEEEKKGKKKIQSPQMHG</sequence>
<name>A0A182FZH9_ANOAL</name>
<reference evidence="1" key="2">
    <citation type="submission" date="2022-08" db="UniProtKB">
        <authorList>
            <consortium name="EnsemblMetazoa"/>
        </authorList>
    </citation>
    <scope>IDENTIFICATION</scope>
    <source>
        <strain evidence="1">STECLA/ALBI9_A</strain>
    </source>
</reference>
<protein>
    <submittedName>
        <fullName evidence="1">Uncharacterized protein</fullName>
    </submittedName>
</protein>
<keyword evidence="2" id="KW-1185">Reference proteome</keyword>
<dbReference type="AlphaFoldDB" id="A0A182FZH9"/>
<evidence type="ECO:0000313" key="2">
    <source>
        <dbReference type="Proteomes" id="UP000069272"/>
    </source>
</evidence>
<proteinExistence type="predicted"/>
<dbReference type="VEuPathDB" id="VectorBase:AALB014994"/>
<evidence type="ECO:0000313" key="1">
    <source>
        <dbReference type="EnsemblMetazoa" id="AALB014994-PA"/>
    </source>
</evidence>
<dbReference type="EnsemblMetazoa" id="AALB014994-RA">
    <property type="protein sequence ID" value="AALB014994-PA"/>
    <property type="gene ID" value="AALB014994"/>
</dbReference>
<organism evidence="1 2">
    <name type="scientific">Anopheles albimanus</name>
    <name type="common">New world malaria mosquito</name>
    <dbReference type="NCBI Taxonomy" id="7167"/>
    <lineage>
        <taxon>Eukaryota</taxon>
        <taxon>Metazoa</taxon>
        <taxon>Ecdysozoa</taxon>
        <taxon>Arthropoda</taxon>
        <taxon>Hexapoda</taxon>
        <taxon>Insecta</taxon>
        <taxon>Pterygota</taxon>
        <taxon>Neoptera</taxon>
        <taxon>Endopterygota</taxon>
        <taxon>Diptera</taxon>
        <taxon>Nematocera</taxon>
        <taxon>Culicoidea</taxon>
        <taxon>Culicidae</taxon>
        <taxon>Anophelinae</taxon>
        <taxon>Anopheles</taxon>
    </lineage>
</organism>
<accession>A0A182FZH9</accession>
<dbReference type="Proteomes" id="UP000069272">
    <property type="component" value="Chromosome 3R"/>
</dbReference>
<reference evidence="1 2" key="1">
    <citation type="journal article" date="2017" name="G3 (Bethesda)">
        <title>The Physical Genome Mapping of Anopheles albimanus Corrected Scaffold Misassemblies and Identified Interarm Rearrangements in Genus Anopheles.</title>
        <authorList>
            <person name="Artemov G.N."/>
            <person name="Peery A.N."/>
            <person name="Jiang X."/>
            <person name="Tu Z."/>
            <person name="Stegniy V.N."/>
            <person name="Sharakhova M.V."/>
            <person name="Sharakhov I.V."/>
        </authorList>
    </citation>
    <scope>NUCLEOTIDE SEQUENCE [LARGE SCALE GENOMIC DNA]</scope>
    <source>
        <strain evidence="1 2">ALBI9_A</strain>
    </source>
</reference>